<feature type="region of interest" description="Disordered" evidence="3">
    <location>
        <begin position="317"/>
        <end position="341"/>
    </location>
</feature>
<name>A0A4Y4F2Z9_9GAMM</name>
<feature type="region of interest" description="Disordered" evidence="3">
    <location>
        <begin position="1"/>
        <end position="20"/>
    </location>
</feature>
<dbReference type="EMBL" id="BJOC01000010">
    <property type="protein sequence ID" value="GED21511.1"/>
    <property type="molecule type" value="Genomic_DNA"/>
</dbReference>
<keyword evidence="6" id="KW-1185">Reference proteome</keyword>
<comment type="caution">
    <text evidence="5">The sequence shown here is derived from an EMBL/GenBank/DDBJ whole genome shotgun (WGS) entry which is preliminary data.</text>
</comment>
<dbReference type="PANTHER" id="PTHR47893:SF1">
    <property type="entry name" value="REGULATORY PROTEIN PCHR"/>
    <property type="match status" value="1"/>
</dbReference>
<dbReference type="PANTHER" id="PTHR47893">
    <property type="entry name" value="REGULATORY PROTEIN PCHR"/>
    <property type="match status" value="1"/>
</dbReference>
<accession>A0A4Y4F2Z9</accession>
<dbReference type="RefSeq" id="WP_141317521.1">
    <property type="nucleotide sequence ID" value="NZ_BJOC01000010.1"/>
</dbReference>
<dbReference type="SUPFAM" id="SSF46689">
    <property type="entry name" value="Homeodomain-like"/>
    <property type="match status" value="2"/>
</dbReference>
<evidence type="ECO:0000259" key="4">
    <source>
        <dbReference type="PROSITE" id="PS01124"/>
    </source>
</evidence>
<dbReference type="InterPro" id="IPR018060">
    <property type="entry name" value="HTH_AraC"/>
</dbReference>
<dbReference type="Proteomes" id="UP000319812">
    <property type="component" value="Unassembled WGS sequence"/>
</dbReference>
<dbReference type="PROSITE" id="PS01124">
    <property type="entry name" value="HTH_ARAC_FAMILY_2"/>
    <property type="match status" value="1"/>
</dbReference>
<dbReference type="InterPro" id="IPR009057">
    <property type="entry name" value="Homeodomain-like_sf"/>
</dbReference>
<dbReference type="SMART" id="SM00342">
    <property type="entry name" value="HTH_ARAC"/>
    <property type="match status" value="1"/>
</dbReference>
<evidence type="ECO:0000313" key="5">
    <source>
        <dbReference type="EMBL" id="GED21511.1"/>
    </source>
</evidence>
<reference evidence="5 6" key="1">
    <citation type="submission" date="2019-06" db="EMBL/GenBank/DDBJ databases">
        <title>Whole genome shotgun sequence of Halomonas halmophila NBRC 15537.</title>
        <authorList>
            <person name="Hosoyama A."/>
            <person name="Uohara A."/>
            <person name="Ohji S."/>
            <person name="Ichikawa N."/>
        </authorList>
    </citation>
    <scope>NUCLEOTIDE SEQUENCE [LARGE SCALE GENOMIC DNA]</scope>
    <source>
        <strain evidence="5 6">NBRC 15537</strain>
    </source>
</reference>
<organism evidence="5 6">
    <name type="scientific">Halomonas halmophila</name>
    <dbReference type="NCBI Taxonomy" id="252"/>
    <lineage>
        <taxon>Bacteria</taxon>
        <taxon>Pseudomonadati</taxon>
        <taxon>Pseudomonadota</taxon>
        <taxon>Gammaproteobacteria</taxon>
        <taxon>Oceanospirillales</taxon>
        <taxon>Halomonadaceae</taxon>
        <taxon>Halomonas</taxon>
    </lineage>
</organism>
<dbReference type="GO" id="GO:0043565">
    <property type="term" value="F:sequence-specific DNA binding"/>
    <property type="evidence" value="ECO:0007669"/>
    <property type="project" value="InterPro"/>
</dbReference>
<gene>
    <name evidence="5" type="ORF">HHA01_04880</name>
</gene>
<evidence type="ECO:0000256" key="1">
    <source>
        <dbReference type="ARBA" id="ARBA00023015"/>
    </source>
</evidence>
<protein>
    <submittedName>
        <fullName evidence="5">AraC family transcriptional regulator</fullName>
    </submittedName>
</protein>
<dbReference type="OrthoDB" id="6670788at2"/>
<evidence type="ECO:0000256" key="2">
    <source>
        <dbReference type="ARBA" id="ARBA00023163"/>
    </source>
</evidence>
<sequence length="341" mass="37077">MNARVSPAPTGESPIRAHTPRDLQVYGQRYGIDYSFPELQALSRPVMRGRVEELQPGPGMQLVASDIEVLERYDSRSRSHAPLTIIVMLKGQAEVSLGGQHLTLRAGMALSVQLEARQGLCAIQPAGQRIRAVTLGLDESRLRELNHGAALEQGSRMRAWHLPASLQTTLEDAITHPMSGPAQRLQLEGLSLQLLAHGLPGATGSKTGSMAAPGERQRLERVRETLRQAPAEDHRLATLAAQASMSPASLRRKYRAAFGQSVFDELREFRLGLARHYLEQGFSVQQAAHFCGYRHASNLATAFRRYFGFSPRNVAPGGGCPRPEAARGNAAGPSSSPESAR</sequence>
<keyword evidence="2" id="KW-0804">Transcription</keyword>
<dbReference type="InterPro" id="IPR053142">
    <property type="entry name" value="PchR_regulatory_protein"/>
</dbReference>
<feature type="compositionally biased region" description="Polar residues" evidence="3">
    <location>
        <begin position="332"/>
        <end position="341"/>
    </location>
</feature>
<feature type="domain" description="HTH araC/xylS-type" evidence="4">
    <location>
        <begin position="220"/>
        <end position="317"/>
    </location>
</feature>
<keyword evidence="1" id="KW-0805">Transcription regulation</keyword>
<dbReference type="Pfam" id="PF12833">
    <property type="entry name" value="HTH_18"/>
    <property type="match status" value="1"/>
</dbReference>
<proteinExistence type="predicted"/>
<dbReference type="AlphaFoldDB" id="A0A4Y4F2Z9"/>
<dbReference type="Gene3D" id="1.10.10.60">
    <property type="entry name" value="Homeodomain-like"/>
    <property type="match status" value="1"/>
</dbReference>
<dbReference type="GO" id="GO:0003700">
    <property type="term" value="F:DNA-binding transcription factor activity"/>
    <property type="evidence" value="ECO:0007669"/>
    <property type="project" value="InterPro"/>
</dbReference>
<evidence type="ECO:0000256" key="3">
    <source>
        <dbReference type="SAM" id="MobiDB-lite"/>
    </source>
</evidence>
<evidence type="ECO:0000313" key="6">
    <source>
        <dbReference type="Proteomes" id="UP000319812"/>
    </source>
</evidence>